<sequence length="123" mass="12921">MQNAITWFEIPVSDLDRAQAFYETVLARKLRRESFGGEALAIFPYDAPGVGGALQAGASASARAGSSIRIYLDCMPSIDAVLSRVEAAGGQIVAPKSALPPGMGFIAHLRDTEGNEVGLHAFA</sequence>
<dbReference type="PANTHER" id="PTHR33993:SF2">
    <property type="entry name" value="VOC DOMAIN-CONTAINING PROTEIN"/>
    <property type="match status" value="1"/>
</dbReference>
<dbReference type="SUPFAM" id="SSF54593">
    <property type="entry name" value="Glyoxalase/Bleomycin resistance protein/Dihydroxybiphenyl dioxygenase"/>
    <property type="match status" value="1"/>
</dbReference>
<gene>
    <name evidence="2" type="ORF">J2W31_004556</name>
</gene>
<dbReference type="AlphaFoldDB" id="A0AAW8D1S2"/>
<dbReference type="RefSeq" id="WP_307508756.1">
    <property type="nucleotide sequence ID" value="NZ_JAUSRD010000012.1"/>
</dbReference>
<dbReference type="Gene3D" id="3.10.180.10">
    <property type="entry name" value="2,3-Dihydroxybiphenyl 1,2-Dioxygenase, domain 1"/>
    <property type="match status" value="1"/>
</dbReference>
<dbReference type="PROSITE" id="PS51819">
    <property type="entry name" value="VOC"/>
    <property type="match status" value="1"/>
</dbReference>
<dbReference type="CDD" id="cd07247">
    <property type="entry name" value="SgaA_N_like"/>
    <property type="match status" value="1"/>
</dbReference>
<name>A0AAW8D1S2_9BURK</name>
<dbReference type="GO" id="GO:0016829">
    <property type="term" value="F:lyase activity"/>
    <property type="evidence" value="ECO:0007669"/>
    <property type="project" value="UniProtKB-KW"/>
</dbReference>
<evidence type="ECO:0000313" key="3">
    <source>
        <dbReference type="Proteomes" id="UP001242045"/>
    </source>
</evidence>
<dbReference type="InterPro" id="IPR037523">
    <property type="entry name" value="VOC_core"/>
</dbReference>
<protein>
    <submittedName>
        <fullName evidence="2">Enzyme related to lactoylglutathione lyase</fullName>
    </submittedName>
</protein>
<reference evidence="2" key="1">
    <citation type="submission" date="2023-07" db="EMBL/GenBank/DDBJ databases">
        <title>Sorghum-associated microbial communities from plants grown in Nebraska, USA.</title>
        <authorList>
            <person name="Schachtman D."/>
        </authorList>
    </citation>
    <scope>NUCLEOTIDE SEQUENCE</scope>
    <source>
        <strain evidence="2">DS3754</strain>
    </source>
</reference>
<dbReference type="InterPro" id="IPR029068">
    <property type="entry name" value="Glyas_Bleomycin-R_OHBP_Dase"/>
</dbReference>
<dbReference type="Pfam" id="PF00903">
    <property type="entry name" value="Glyoxalase"/>
    <property type="match status" value="1"/>
</dbReference>
<evidence type="ECO:0000259" key="1">
    <source>
        <dbReference type="PROSITE" id="PS51819"/>
    </source>
</evidence>
<dbReference type="InterPro" id="IPR052164">
    <property type="entry name" value="Anthracycline_SecMetBiosynth"/>
</dbReference>
<comment type="caution">
    <text evidence="2">The sequence shown here is derived from an EMBL/GenBank/DDBJ whole genome shotgun (WGS) entry which is preliminary data.</text>
</comment>
<dbReference type="EMBL" id="JAUSRD010000012">
    <property type="protein sequence ID" value="MDP9895431.1"/>
    <property type="molecule type" value="Genomic_DNA"/>
</dbReference>
<accession>A0AAW8D1S2</accession>
<dbReference type="InterPro" id="IPR004360">
    <property type="entry name" value="Glyas_Fos-R_dOase_dom"/>
</dbReference>
<feature type="domain" description="VOC" evidence="1">
    <location>
        <begin position="4"/>
        <end position="122"/>
    </location>
</feature>
<evidence type="ECO:0000313" key="2">
    <source>
        <dbReference type="EMBL" id="MDP9895431.1"/>
    </source>
</evidence>
<proteinExistence type="predicted"/>
<organism evidence="2 3">
    <name type="scientific">Variovorax boronicumulans</name>
    <dbReference type="NCBI Taxonomy" id="436515"/>
    <lineage>
        <taxon>Bacteria</taxon>
        <taxon>Pseudomonadati</taxon>
        <taxon>Pseudomonadota</taxon>
        <taxon>Betaproteobacteria</taxon>
        <taxon>Burkholderiales</taxon>
        <taxon>Comamonadaceae</taxon>
        <taxon>Variovorax</taxon>
    </lineage>
</organism>
<dbReference type="Proteomes" id="UP001242045">
    <property type="component" value="Unassembled WGS sequence"/>
</dbReference>
<keyword evidence="2" id="KW-0456">Lyase</keyword>
<dbReference type="PANTHER" id="PTHR33993">
    <property type="entry name" value="GLYOXALASE-RELATED"/>
    <property type="match status" value="1"/>
</dbReference>